<keyword evidence="4" id="KW-1185">Reference proteome</keyword>
<gene>
    <name evidence="3" type="ORF">L486_01209</name>
</gene>
<feature type="coiled-coil region" evidence="1">
    <location>
        <begin position="418"/>
        <end position="479"/>
    </location>
</feature>
<keyword evidence="1" id="KW-0175">Coiled coil</keyword>
<name>A0A1B9J191_9TREE</name>
<sequence>MAFSSLADELAGAFDNDPSLDQGEGIGLGQSLADEFGLDYGSEHNLEHAEAGDEFDVVTQLPSTPPTPSGRNGSSPKPITPPQNGRRTAKSSYEPTNLDDISPNRGIDLDLELELEYGQNHSFSTQPHFEAEDSDNYEYEQDQFDNLPLAASPVRVRGIQSKSSLRSLRVNPKSSVRSLRPLIVNDKEVGIQEALIVLSEGISNNSRLLNSLRQINQHHQGEGEEDVEIRLQRHLNRMNEVERTRDEWIRDLGIWWREVGLGGLEGNGRMGGADNKLIDVNEEDEEEEEGESLGWTGESIVDANNHLSKGEELSKNPRIALSHEQDHIDPQDSLLLDDDEHDYFLTYPSDQSLMSPITPSKHHRPAQDLPKLIMAIQKDNDILLLSLRNLQDTIHTTTSFHTSLARMMKGIKSSIDSYRERENVEEQARRKIEEWEAERLKIGLTRNNAGGGEEGWTIKERLDRECREFEDVLERYGDRLKGLKEGTRGVVVAA</sequence>
<dbReference type="OrthoDB" id="2564945at2759"/>
<evidence type="ECO:0000313" key="3">
    <source>
        <dbReference type="EMBL" id="OCF61557.1"/>
    </source>
</evidence>
<organism evidence="3 4">
    <name type="scientific">Kwoniella mangroviensis CBS 10435</name>
    <dbReference type="NCBI Taxonomy" id="1331196"/>
    <lineage>
        <taxon>Eukaryota</taxon>
        <taxon>Fungi</taxon>
        <taxon>Dikarya</taxon>
        <taxon>Basidiomycota</taxon>
        <taxon>Agaricomycotina</taxon>
        <taxon>Tremellomycetes</taxon>
        <taxon>Tremellales</taxon>
        <taxon>Cryptococcaceae</taxon>
        <taxon>Kwoniella</taxon>
    </lineage>
</organism>
<accession>A0A1B9J191</accession>
<protein>
    <submittedName>
        <fullName evidence="3">Uncharacterized protein</fullName>
    </submittedName>
</protein>
<feature type="coiled-coil region" evidence="1">
    <location>
        <begin position="224"/>
        <end position="251"/>
    </location>
</feature>
<reference evidence="4" key="2">
    <citation type="submission" date="2013-12" db="EMBL/GenBank/DDBJ databases">
        <title>Evolution of pathogenesis and genome organization in the Tremellales.</title>
        <authorList>
            <person name="Cuomo C."/>
            <person name="Litvintseva A."/>
            <person name="Heitman J."/>
            <person name="Chen Y."/>
            <person name="Sun S."/>
            <person name="Springer D."/>
            <person name="Dromer F."/>
            <person name="Young S."/>
            <person name="Zeng Q."/>
            <person name="Chapman S."/>
            <person name="Gujja S."/>
            <person name="Saif S."/>
            <person name="Birren B."/>
        </authorList>
    </citation>
    <scope>NUCLEOTIDE SEQUENCE [LARGE SCALE GENOMIC DNA]</scope>
    <source>
        <strain evidence="4">CBS 10435</strain>
    </source>
</reference>
<feature type="compositionally biased region" description="Polar residues" evidence="2">
    <location>
        <begin position="69"/>
        <end position="95"/>
    </location>
</feature>
<proteinExistence type="predicted"/>
<evidence type="ECO:0000256" key="2">
    <source>
        <dbReference type="SAM" id="MobiDB-lite"/>
    </source>
</evidence>
<dbReference type="EMBL" id="KI669459">
    <property type="protein sequence ID" value="OCF61557.1"/>
    <property type="molecule type" value="Genomic_DNA"/>
</dbReference>
<dbReference type="AlphaFoldDB" id="A0A1B9J191"/>
<reference evidence="3 4" key="1">
    <citation type="submission" date="2013-07" db="EMBL/GenBank/DDBJ databases">
        <title>The Genome Sequence of Kwoniella mangroviensis CBS10435.</title>
        <authorList>
            <consortium name="The Broad Institute Genome Sequencing Platform"/>
            <person name="Cuomo C."/>
            <person name="Litvintseva A."/>
            <person name="Chen Y."/>
            <person name="Heitman J."/>
            <person name="Sun S."/>
            <person name="Springer D."/>
            <person name="Dromer F."/>
            <person name="Young S.K."/>
            <person name="Zeng Q."/>
            <person name="Gargeya S."/>
            <person name="Fitzgerald M."/>
            <person name="Abouelleil A."/>
            <person name="Alvarado L."/>
            <person name="Berlin A.M."/>
            <person name="Chapman S.B."/>
            <person name="Dewar J."/>
            <person name="Goldberg J."/>
            <person name="Griggs A."/>
            <person name="Gujja S."/>
            <person name="Hansen M."/>
            <person name="Howarth C."/>
            <person name="Imamovic A."/>
            <person name="Larimer J."/>
            <person name="McCowan C."/>
            <person name="Murphy C."/>
            <person name="Pearson M."/>
            <person name="Priest M."/>
            <person name="Roberts A."/>
            <person name="Saif S."/>
            <person name="Shea T."/>
            <person name="Sykes S."/>
            <person name="Wortman J."/>
            <person name="Nusbaum C."/>
            <person name="Birren B."/>
        </authorList>
    </citation>
    <scope>NUCLEOTIDE SEQUENCE [LARGE SCALE GENOMIC DNA]</scope>
    <source>
        <strain evidence="3 4">CBS 10435</strain>
    </source>
</reference>
<feature type="region of interest" description="Disordered" evidence="2">
    <location>
        <begin position="58"/>
        <end position="105"/>
    </location>
</feature>
<dbReference type="Proteomes" id="UP000092583">
    <property type="component" value="Unassembled WGS sequence"/>
</dbReference>
<evidence type="ECO:0000256" key="1">
    <source>
        <dbReference type="SAM" id="Coils"/>
    </source>
</evidence>
<evidence type="ECO:0000313" key="4">
    <source>
        <dbReference type="Proteomes" id="UP000092583"/>
    </source>
</evidence>